<protein>
    <submittedName>
        <fullName evidence="2">Uncharacterized protein</fullName>
    </submittedName>
</protein>
<keyword evidence="3" id="KW-1185">Reference proteome</keyword>
<name>A0A165LG83_9APHY</name>
<evidence type="ECO:0000256" key="1">
    <source>
        <dbReference type="SAM" id="MobiDB-lite"/>
    </source>
</evidence>
<gene>
    <name evidence="2" type="ORF">DAEQUDRAFT_732681</name>
</gene>
<sequence>MWSDTELGDDDEYEEAEFDDKYDDEDVEYIKEAYEDGERAVGSVKKAMEYVEEVVQTDPDGDDSSSVEHTQNCQSLAETTNAVCDA</sequence>
<proteinExistence type="predicted"/>
<evidence type="ECO:0000313" key="3">
    <source>
        <dbReference type="Proteomes" id="UP000076727"/>
    </source>
</evidence>
<dbReference type="AlphaFoldDB" id="A0A165LG83"/>
<dbReference type="Proteomes" id="UP000076727">
    <property type="component" value="Unassembled WGS sequence"/>
</dbReference>
<dbReference type="EMBL" id="KV429130">
    <property type="protein sequence ID" value="KZT64375.1"/>
    <property type="molecule type" value="Genomic_DNA"/>
</dbReference>
<feature type="region of interest" description="Disordered" evidence="1">
    <location>
        <begin position="56"/>
        <end position="86"/>
    </location>
</feature>
<reference evidence="2 3" key="1">
    <citation type="journal article" date="2016" name="Mol. Biol. Evol.">
        <title>Comparative Genomics of Early-Diverging Mushroom-Forming Fungi Provides Insights into the Origins of Lignocellulose Decay Capabilities.</title>
        <authorList>
            <person name="Nagy L.G."/>
            <person name="Riley R."/>
            <person name="Tritt A."/>
            <person name="Adam C."/>
            <person name="Daum C."/>
            <person name="Floudas D."/>
            <person name="Sun H."/>
            <person name="Yadav J.S."/>
            <person name="Pangilinan J."/>
            <person name="Larsson K.H."/>
            <person name="Matsuura K."/>
            <person name="Barry K."/>
            <person name="Labutti K."/>
            <person name="Kuo R."/>
            <person name="Ohm R.A."/>
            <person name="Bhattacharya S.S."/>
            <person name="Shirouzu T."/>
            <person name="Yoshinaga Y."/>
            <person name="Martin F.M."/>
            <person name="Grigoriev I.V."/>
            <person name="Hibbett D.S."/>
        </authorList>
    </citation>
    <scope>NUCLEOTIDE SEQUENCE [LARGE SCALE GENOMIC DNA]</scope>
    <source>
        <strain evidence="2 3">L-15889</strain>
    </source>
</reference>
<evidence type="ECO:0000313" key="2">
    <source>
        <dbReference type="EMBL" id="KZT64375.1"/>
    </source>
</evidence>
<feature type="compositionally biased region" description="Polar residues" evidence="1">
    <location>
        <begin position="67"/>
        <end position="86"/>
    </location>
</feature>
<organism evidence="2 3">
    <name type="scientific">Daedalea quercina L-15889</name>
    <dbReference type="NCBI Taxonomy" id="1314783"/>
    <lineage>
        <taxon>Eukaryota</taxon>
        <taxon>Fungi</taxon>
        <taxon>Dikarya</taxon>
        <taxon>Basidiomycota</taxon>
        <taxon>Agaricomycotina</taxon>
        <taxon>Agaricomycetes</taxon>
        <taxon>Polyporales</taxon>
        <taxon>Fomitopsis</taxon>
    </lineage>
</organism>
<accession>A0A165LG83</accession>
<feature type="region of interest" description="Disordered" evidence="1">
    <location>
        <begin position="1"/>
        <end position="25"/>
    </location>
</feature>